<protein>
    <recommendedName>
        <fullName evidence="1">GTP pyrophosphokinase</fullName>
    </recommendedName>
    <alternativeName>
        <fullName evidence="4">(p)ppGpp synthase</fullName>
    </alternativeName>
    <alternativeName>
        <fullName evidence="3">ATP:GTP 3'-pyrophosphotransferase</fullName>
    </alternativeName>
    <alternativeName>
        <fullName evidence="5">ppGpp synthase I</fullName>
    </alternativeName>
</protein>
<dbReference type="Gene3D" id="3.30.70.260">
    <property type="match status" value="1"/>
</dbReference>
<proteinExistence type="inferred from homology"/>
<dbReference type="GO" id="GO:0008728">
    <property type="term" value="F:GTP diphosphokinase activity"/>
    <property type="evidence" value="ECO:0007669"/>
    <property type="project" value="TreeGrafter"/>
</dbReference>
<dbReference type="EMBL" id="BMEO01000005">
    <property type="protein sequence ID" value="GGF94911.1"/>
    <property type="molecule type" value="Genomic_DNA"/>
</dbReference>
<evidence type="ECO:0000256" key="1">
    <source>
        <dbReference type="ARBA" id="ARBA00019852"/>
    </source>
</evidence>
<comment type="caution">
    <text evidence="9">The sequence shown here is derived from an EMBL/GenBank/DDBJ whole genome shotgun (WGS) entry which is preliminary data.</text>
</comment>
<dbReference type="GO" id="GO:0015969">
    <property type="term" value="P:guanosine tetraphosphate metabolic process"/>
    <property type="evidence" value="ECO:0007669"/>
    <property type="project" value="InterPro"/>
</dbReference>
<comment type="function">
    <text evidence="6">In eubacteria ppGpp (guanosine 3'-diphosphate 5'-diphosphate) is a mediator of the stringent response that coordinates a variety of cellular activities in response to changes in nutritional abundance.</text>
</comment>
<keyword evidence="10" id="KW-1185">Reference proteome</keyword>
<evidence type="ECO:0000256" key="4">
    <source>
        <dbReference type="ARBA" id="ARBA00032407"/>
    </source>
</evidence>
<dbReference type="CDD" id="cd04876">
    <property type="entry name" value="ACT_RelA-SpoT"/>
    <property type="match status" value="1"/>
</dbReference>
<dbReference type="InterPro" id="IPR043519">
    <property type="entry name" value="NT_sf"/>
</dbReference>
<dbReference type="Gene3D" id="1.10.3210.10">
    <property type="entry name" value="Hypothetical protein af1432"/>
    <property type="match status" value="1"/>
</dbReference>
<evidence type="ECO:0000256" key="2">
    <source>
        <dbReference type="ARBA" id="ARBA00025704"/>
    </source>
</evidence>
<dbReference type="AlphaFoldDB" id="A0A917CQY4"/>
<evidence type="ECO:0000256" key="5">
    <source>
        <dbReference type="ARBA" id="ARBA00033308"/>
    </source>
</evidence>
<dbReference type="SUPFAM" id="SSF55021">
    <property type="entry name" value="ACT-like"/>
    <property type="match status" value="1"/>
</dbReference>
<dbReference type="GO" id="GO:0015949">
    <property type="term" value="P:nucleobase-containing small molecule interconversion"/>
    <property type="evidence" value="ECO:0007669"/>
    <property type="project" value="UniProtKB-ARBA"/>
</dbReference>
<evidence type="ECO:0000259" key="8">
    <source>
        <dbReference type="PROSITE" id="PS51880"/>
    </source>
</evidence>
<dbReference type="Pfam" id="PF02824">
    <property type="entry name" value="TGS"/>
    <property type="match status" value="1"/>
</dbReference>
<dbReference type="Proteomes" id="UP000605253">
    <property type="component" value="Unassembled WGS sequence"/>
</dbReference>
<dbReference type="FunFam" id="3.30.460.10:FF:000001">
    <property type="entry name" value="GTP pyrophosphokinase RelA"/>
    <property type="match status" value="1"/>
</dbReference>
<dbReference type="GO" id="GO:0005886">
    <property type="term" value="C:plasma membrane"/>
    <property type="evidence" value="ECO:0007669"/>
    <property type="project" value="TreeGrafter"/>
</dbReference>
<dbReference type="PROSITE" id="PS51671">
    <property type="entry name" value="ACT"/>
    <property type="match status" value="1"/>
</dbReference>
<evidence type="ECO:0000313" key="10">
    <source>
        <dbReference type="Proteomes" id="UP000605253"/>
    </source>
</evidence>
<dbReference type="InterPro" id="IPR012676">
    <property type="entry name" value="TGS-like"/>
</dbReference>
<gene>
    <name evidence="9" type="primary">relA</name>
    <name evidence="9" type="ORF">GCM10011365_15290</name>
</gene>
<evidence type="ECO:0000259" key="7">
    <source>
        <dbReference type="PROSITE" id="PS51671"/>
    </source>
</evidence>
<sequence length="682" mass="77729">MNNTTSKDEDFWLDDKHCSQGHKSKTLEILDTLKADGEIKTIFQCLHTIRNNPDNQEQVESGLSKTQRQTLNDLLKIHQADWLLNPKSNNAEGLRRLLFAMLNDVRLVLILLAEQLVLMRAALNFSKDLQKQLATSTMTYHAALANRLGVWQIKWELEDLSFRYLDTKTYRMIANKLAEKRDDREHFIQRCSAELHQALKDHDINADIAGRPKHIYSIYKKMQQKKLQFEGLYDIRAIRVLVDTVADCYAALGLVHAKWPHVPKEFDDYIAQPKGNMYQSLHTVVMVAGKTLEVQIRTHQMHEHAELGVAAHWRYKDGSKEDSGYDKKVNWMRELLNENTHSDDLLDAFQSDTQEERIYVFTPGGDVIDLPQGSTAVDFAYQVHTEVGHRCQGAKVNGAIVPLTRPLKTGEQIEILTAKEPKPSKDWLYEQSGYLQSARARAKVRQWFRDNDFDKNLSLGKDMLESELNKYALQHADLNKLVSSFNLQSLDKLYAMIATGDITVSQVLRRADLQINPKKKVAKTTAKSLSKKASADDLIVEGVADLKTSFASCCKPMPGDAIGGFITRTRGISVHRSGCDNYIHMISEEPNRLINVRWRDSLTDHNTSVLRITVEDRKKVIKDISHLLAQLDSDIMALNTSTADDESIYIEVAIQTRDFDHLDQVIKRLSSLQAVKDIRRVA</sequence>
<dbReference type="SUPFAM" id="SSF81301">
    <property type="entry name" value="Nucleotidyltransferase"/>
    <property type="match status" value="1"/>
</dbReference>
<evidence type="ECO:0000256" key="3">
    <source>
        <dbReference type="ARBA" id="ARBA00029754"/>
    </source>
</evidence>
<dbReference type="GO" id="GO:0042594">
    <property type="term" value="P:response to starvation"/>
    <property type="evidence" value="ECO:0007669"/>
    <property type="project" value="TreeGrafter"/>
</dbReference>
<dbReference type="Gene3D" id="3.10.20.30">
    <property type="match status" value="1"/>
</dbReference>
<name>A0A917CQY4_9GAMM</name>
<dbReference type="InterPro" id="IPR045865">
    <property type="entry name" value="ACT-like_dom_sf"/>
</dbReference>
<dbReference type="Pfam" id="PF13291">
    <property type="entry name" value="ACT_4"/>
    <property type="match status" value="1"/>
</dbReference>
<dbReference type="SUPFAM" id="SSF81271">
    <property type="entry name" value="TGS-like"/>
    <property type="match status" value="1"/>
</dbReference>
<dbReference type="SMART" id="SM00954">
    <property type="entry name" value="RelA_SpoT"/>
    <property type="match status" value="1"/>
</dbReference>
<dbReference type="FunFam" id="3.10.20.30:FF:000002">
    <property type="entry name" value="GTP pyrophosphokinase (RelA/SpoT)"/>
    <property type="match status" value="1"/>
</dbReference>
<dbReference type="CDD" id="cd05399">
    <property type="entry name" value="NT_Rel-Spo_like"/>
    <property type="match status" value="1"/>
</dbReference>
<feature type="domain" description="ACT" evidence="7">
    <location>
        <begin position="609"/>
        <end position="682"/>
    </location>
</feature>
<accession>A0A917CQY4</accession>
<dbReference type="PANTHER" id="PTHR21262:SF31">
    <property type="entry name" value="GTP PYROPHOSPHOKINASE"/>
    <property type="match status" value="1"/>
</dbReference>
<dbReference type="InterPro" id="IPR004095">
    <property type="entry name" value="TGS"/>
</dbReference>
<dbReference type="Pfam" id="PF04607">
    <property type="entry name" value="RelA_SpoT"/>
    <property type="match status" value="1"/>
</dbReference>
<dbReference type="Gene3D" id="3.30.460.10">
    <property type="entry name" value="Beta Polymerase, domain 2"/>
    <property type="match status" value="1"/>
</dbReference>
<dbReference type="PANTHER" id="PTHR21262">
    <property type="entry name" value="GUANOSINE-3',5'-BIS DIPHOSPHATE 3'-PYROPHOSPHOHYDROLASE"/>
    <property type="match status" value="1"/>
</dbReference>
<dbReference type="InterPro" id="IPR004811">
    <property type="entry name" value="RelA/Spo_fam"/>
</dbReference>
<reference evidence="9" key="1">
    <citation type="journal article" date="2014" name="Int. J. Syst. Evol. Microbiol.">
        <title>Complete genome sequence of Corynebacterium casei LMG S-19264T (=DSM 44701T), isolated from a smear-ripened cheese.</title>
        <authorList>
            <consortium name="US DOE Joint Genome Institute (JGI-PGF)"/>
            <person name="Walter F."/>
            <person name="Albersmeier A."/>
            <person name="Kalinowski J."/>
            <person name="Ruckert C."/>
        </authorList>
    </citation>
    <scope>NUCLEOTIDE SEQUENCE</scope>
    <source>
        <strain evidence="9">CGMCC 1.12181</strain>
    </source>
</reference>
<dbReference type="Pfam" id="PF19296">
    <property type="entry name" value="RelA_AH_RIS"/>
    <property type="match status" value="1"/>
</dbReference>
<dbReference type="PROSITE" id="PS51880">
    <property type="entry name" value="TGS"/>
    <property type="match status" value="1"/>
</dbReference>
<dbReference type="GO" id="GO:0008893">
    <property type="term" value="F:guanosine-3',5'-bis(diphosphate) 3'-diphosphatase activity"/>
    <property type="evidence" value="ECO:0007669"/>
    <property type="project" value="TreeGrafter"/>
</dbReference>
<dbReference type="NCBIfam" id="TIGR00691">
    <property type="entry name" value="spoT_relA"/>
    <property type="match status" value="1"/>
</dbReference>
<dbReference type="InterPro" id="IPR007685">
    <property type="entry name" value="RelA_SpoT"/>
</dbReference>
<reference evidence="9" key="2">
    <citation type="submission" date="2020-09" db="EMBL/GenBank/DDBJ databases">
        <authorList>
            <person name="Sun Q."/>
            <person name="Zhou Y."/>
        </authorList>
    </citation>
    <scope>NUCLEOTIDE SEQUENCE</scope>
    <source>
        <strain evidence="9">CGMCC 1.12181</strain>
    </source>
</reference>
<dbReference type="RefSeq" id="WP_188365124.1">
    <property type="nucleotide sequence ID" value="NZ_BAABJF010000002.1"/>
</dbReference>
<dbReference type="SUPFAM" id="SSF109604">
    <property type="entry name" value="HD-domain/PDEase-like"/>
    <property type="match status" value="1"/>
</dbReference>
<dbReference type="CDD" id="cd01668">
    <property type="entry name" value="TGS_RSH"/>
    <property type="match status" value="1"/>
</dbReference>
<dbReference type="Pfam" id="PF13328">
    <property type="entry name" value="HD_4"/>
    <property type="match status" value="1"/>
</dbReference>
<dbReference type="InterPro" id="IPR045600">
    <property type="entry name" value="RelA/SpoT_AH_RIS"/>
</dbReference>
<evidence type="ECO:0000256" key="6">
    <source>
        <dbReference type="RuleBase" id="RU003847"/>
    </source>
</evidence>
<feature type="domain" description="TGS" evidence="8">
    <location>
        <begin position="354"/>
        <end position="417"/>
    </location>
</feature>
<evidence type="ECO:0000313" key="9">
    <source>
        <dbReference type="EMBL" id="GGF94911.1"/>
    </source>
</evidence>
<dbReference type="InterPro" id="IPR012675">
    <property type="entry name" value="Beta-grasp_dom_sf"/>
</dbReference>
<dbReference type="InterPro" id="IPR002912">
    <property type="entry name" value="ACT_dom"/>
</dbReference>
<comment type="pathway">
    <text evidence="2">Purine metabolism.</text>
</comment>
<comment type="similarity">
    <text evidence="6">Belongs to the relA/spoT family.</text>
</comment>
<organism evidence="9 10">
    <name type="scientific">Marinicella pacifica</name>
    <dbReference type="NCBI Taxonomy" id="1171543"/>
    <lineage>
        <taxon>Bacteria</taxon>
        <taxon>Pseudomonadati</taxon>
        <taxon>Pseudomonadota</taxon>
        <taxon>Gammaproteobacteria</taxon>
        <taxon>Lysobacterales</taxon>
        <taxon>Marinicellaceae</taxon>
        <taxon>Marinicella</taxon>
    </lineage>
</organism>
<dbReference type="InterPro" id="IPR033655">
    <property type="entry name" value="TGS_RelA/SpoT"/>
</dbReference>